<evidence type="ECO:0000313" key="3">
    <source>
        <dbReference type="EMBL" id="KAF3604426.1"/>
    </source>
</evidence>
<feature type="compositionally biased region" description="Polar residues" evidence="2">
    <location>
        <begin position="15"/>
        <end position="31"/>
    </location>
</feature>
<feature type="region of interest" description="Disordered" evidence="2">
    <location>
        <begin position="156"/>
        <end position="183"/>
    </location>
</feature>
<protein>
    <submittedName>
        <fullName evidence="3">Uncharacterized protein</fullName>
    </submittedName>
</protein>
<dbReference type="Proteomes" id="UP000712600">
    <property type="component" value="Unassembled WGS sequence"/>
</dbReference>
<reference evidence="3" key="1">
    <citation type="submission" date="2019-12" db="EMBL/GenBank/DDBJ databases">
        <title>Genome sequencing and annotation of Brassica cretica.</title>
        <authorList>
            <person name="Studholme D.J."/>
            <person name="Sarris P."/>
        </authorList>
    </citation>
    <scope>NUCLEOTIDE SEQUENCE</scope>
    <source>
        <strain evidence="3">PFS-109/04</strain>
        <tissue evidence="3">Leaf</tissue>
    </source>
</reference>
<gene>
    <name evidence="3" type="ORF">F2Q69_00034134</name>
</gene>
<keyword evidence="1" id="KW-0175">Coiled coil</keyword>
<feature type="coiled-coil region" evidence="1">
    <location>
        <begin position="81"/>
        <end position="108"/>
    </location>
</feature>
<accession>A0A8S9SS30</accession>
<evidence type="ECO:0000256" key="1">
    <source>
        <dbReference type="SAM" id="Coils"/>
    </source>
</evidence>
<comment type="caution">
    <text evidence="3">The sequence shown here is derived from an EMBL/GenBank/DDBJ whole genome shotgun (WGS) entry which is preliminary data.</text>
</comment>
<dbReference type="AlphaFoldDB" id="A0A8S9SS30"/>
<proteinExistence type="predicted"/>
<dbReference type="EMBL" id="QGKX02000004">
    <property type="protein sequence ID" value="KAF3604426.1"/>
    <property type="molecule type" value="Genomic_DNA"/>
</dbReference>
<sequence length="183" mass="20571">MPSLPTSYESDDPTASDSKTSYNPRSPTSPLSPLGEPISIPQDPPAETTYDSPTMLYYILNKIDEMSQQGGVRAAAINEVHAACHNRIDELERRVARLQNRSEVQAIRIRSSQMTNIPPANELRQEMTAALTDQAQILRDLLVQLQALTRSTLRAPDVTTEENTPTTECTNRRRNNRNPERRN</sequence>
<name>A0A8S9SS30_BRACR</name>
<organism evidence="3 4">
    <name type="scientific">Brassica cretica</name>
    <name type="common">Mustard</name>
    <dbReference type="NCBI Taxonomy" id="69181"/>
    <lineage>
        <taxon>Eukaryota</taxon>
        <taxon>Viridiplantae</taxon>
        <taxon>Streptophyta</taxon>
        <taxon>Embryophyta</taxon>
        <taxon>Tracheophyta</taxon>
        <taxon>Spermatophyta</taxon>
        <taxon>Magnoliopsida</taxon>
        <taxon>eudicotyledons</taxon>
        <taxon>Gunneridae</taxon>
        <taxon>Pentapetalae</taxon>
        <taxon>rosids</taxon>
        <taxon>malvids</taxon>
        <taxon>Brassicales</taxon>
        <taxon>Brassicaceae</taxon>
        <taxon>Brassiceae</taxon>
        <taxon>Brassica</taxon>
    </lineage>
</organism>
<evidence type="ECO:0000256" key="2">
    <source>
        <dbReference type="SAM" id="MobiDB-lite"/>
    </source>
</evidence>
<evidence type="ECO:0000313" key="4">
    <source>
        <dbReference type="Proteomes" id="UP000712600"/>
    </source>
</evidence>
<feature type="region of interest" description="Disordered" evidence="2">
    <location>
        <begin position="1"/>
        <end position="49"/>
    </location>
</feature>